<evidence type="ECO:0000256" key="2">
    <source>
        <dbReference type="SAM" id="MobiDB-lite"/>
    </source>
</evidence>
<comment type="similarity">
    <text evidence="1">Belongs to the 3-oxoacid CoA-transferase subunit B family.</text>
</comment>
<organism evidence="3 4">
    <name type="scientific">Rhodococcus artemisiae</name>
    <dbReference type="NCBI Taxonomy" id="714159"/>
    <lineage>
        <taxon>Bacteria</taxon>
        <taxon>Bacillati</taxon>
        <taxon>Actinomycetota</taxon>
        <taxon>Actinomycetes</taxon>
        <taxon>Mycobacteriales</taxon>
        <taxon>Nocardiaceae</taxon>
        <taxon>Rhodococcus</taxon>
    </lineage>
</organism>
<dbReference type="PANTHER" id="PTHR43293:SF3">
    <property type="entry name" value="CHOLESTEROL RING-CLEAVING HYDROLASE IPDB SUBUNIT"/>
    <property type="match status" value="1"/>
</dbReference>
<dbReference type="InterPro" id="IPR004165">
    <property type="entry name" value="CoA_trans_fam_I"/>
</dbReference>
<dbReference type="RefSeq" id="WP_330137142.1">
    <property type="nucleotide sequence ID" value="NZ_JAUTXY010000026.1"/>
</dbReference>
<dbReference type="GO" id="GO:0016740">
    <property type="term" value="F:transferase activity"/>
    <property type="evidence" value="ECO:0007669"/>
    <property type="project" value="UniProtKB-KW"/>
</dbReference>
<proteinExistence type="inferred from homology"/>
<dbReference type="Proteomes" id="UP001336020">
    <property type="component" value="Unassembled WGS sequence"/>
</dbReference>
<dbReference type="Gene3D" id="3.40.1080.10">
    <property type="entry name" value="Glutaconate Coenzyme A-transferase"/>
    <property type="match status" value="2"/>
</dbReference>
<accession>A0ABU7LKB0</accession>
<dbReference type="SUPFAM" id="SSF100950">
    <property type="entry name" value="NagB/RpiA/CoA transferase-like"/>
    <property type="match status" value="2"/>
</dbReference>
<dbReference type="Pfam" id="PF01144">
    <property type="entry name" value="CoA_trans"/>
    <property type="match status" value="1"/>
</dbReference>
<name>A0ABU7LKB0_9NOCA</name>
<evidence type="ECO:0000313" key="4">
    <source>
        <dbReference type="Proteomes" id="UP001336020"/>
    </source>
</evidence>
<dbReference type="SMART" id="SM00882">
    <property type="entry name" value="CoA_trans"/>
    <property type="match status" value="1"/>
</dbReference>
<keyword evidence="3" id="KW-0808">Transferase</keyword>
<dbReference type="EMBL" id="JAUTXY010000026">
    <property type="protein sequence ID" value="MEE2062012.1"/>
    <property type="molecule type" value="Genomic_DNA"/>
</dbReference>
<dbReference type="EC" id="2.8.3.-" evidence="3"/>
<gene>
    <name evidence="3" type="ORF">Q7514_31245</name>
</gene>
<feature type="region of interest" description="Disordered" evidence="2">
    <location>
        <begin position="575"/>
        <end position="605"/>
    </location>
</feature>
<evidence type="ECO:0000256" key="1">
    <source>
        <dbReference type="ARBA" id="ARBA00007047"/>
    </source>
</evidence>
<reference evidence="3 4" key="1">
    <citation type="submission" date="2023-07" db="EMBL/GenBank/DDBJ databases">
        <authorList>
            <person name="Girao M."/>
            <person name="Carvalho M.F."/>
        </authorList>
    </citation>
    <scope>NUCLEOTIDE SEQUENCE [LARGE SCALE GENOMIC DNA]</scope>
    <source>
        <strain evidence="3 4">YIM65754</strain>
    </source>
</reference>
<evidence type="ECO:0000313" key="3">
    <source>
        <dbReference type="EMBL" id="MEE2062012.1"/>
    </source>
</evidence>
<sequence>MTAPEPATVAESVPPAGARNRNVDFCTLTEAVSRHIHPGDAIHVIMGHSRWSALVRELVRQHWGTPAGFTLIMASLSSLGAVLFRSGAVRKVITVYSGDSFPVFTPNPVFQQAYSSGTVEVENWSFLTYIQRLRAAATGVPAVVTGSVRGSSMTANAAYEEVDSSFGRVSLVAPLVPDVALVHAAVADRQGNLAIAPPMFEGAVGAFAARRGVLATVEKVVDDLSPWSSLVRIPAHRVLGIVEAPFGAHPGGVFPGTAGARLPVDGYAEDIPFWIDAREASRRPDFDDWIREWILDPVDHDAYLAKLGSHRLDELARSTHSLLPSADTIDPTTPPTAAEHAAVWFSHLLDRRIAATSADAVLAGAGLANLAAWVGAERARSSGHKVALAAELGLWNYTPEPGDPYIFSFANFPAASMLLDTEQVLGGLIGCPRLRTIACVGSAQIDRHGNINTTRIDPGPYLVGSGGGNDVVTTADETLVIGTMSRRRFVEDCSYVTSPGHRVHAVVTDLGTLTMHNGDLVLTHIAPGPEPLTERIAHVRTHCGWDLTISNDLQELPPVTPEDVQRLRSFDRTGLFLGHRDRNTTPTRAGDRSEDPAPTPSGDRA</sequence>
<dbReference type="PANTHER" id="PTHR43293">
    <property type="entry name" value="ACETATE COA-TRANSFERASE YDIF"/>
    <property type="match status" value="1"/>
</dbReference>
<keyword evidence="4" id="KW-1185">Reference proteome</keyword>
<feature type="compositionally biased region" description="Basic and acidic residues" evidence="2">
    <location>
        <begin position="578"/>
        <end position="595"/>
    </location>
</feature>
<protein>
    <submittedName>
        <fullName evidence="3">CoA-transferase</fullName>
        <ecNumber evidence="3">2.8.3.-</ecNumber>
    </submittedName>
</protein>
<comment type="caution">
    <text evidence="3">The sequence shown here is derived from an EMBL/GenBank/DDBJ whole genome shotgun (WGS) entry which is preliminary data.</text>
</comment>
<dbReference type="InterPro" id="IPR037171">
    <property type="entry name" value="NagB/RpiA_transferase-like"/>
</dbReference>